<dbReference type="InterPro" id="IPR008733">
    <property type="entry name" value="PEX11"/>
</dbReference>
<keyword evidence="1" id="KW-0962">Peroxisome biogenesis</keyword>
<dbReference type="GO" id="GO:0005778">
    <property type="term" value="C:peroxisomal membrane"/>
    <property type="evidence" value="ECO:0007669"/>
    <property type="project" value="UniProtKB-SubCell"/>
</dbReference>
<organism evidence="6 7">
    <name type="scientific">Viridothelium virens</name>
    <name type="common">Speckled blister lichen</name>
    <name type="synonym">Trypethelium virens</name>
    <dbReference type="NCBI Taxonomy" id="1048519"/>
    <lineage>
        <taxon>Eukaryota</taxon>
        <taxon>Fungi</taxon>
        <taxon>Dikarya</taxon>
        <taxon>Ascomycota</taxon>
        <taxon>Pezizomycotina</taxon>
        <taxon>Dothideomycetes</taxon>
        <taxon>Dothideomycetes incertae sedis</taxon>
        <taxon>Trypetheliales</taxon>
        <taxon>Trypetheliaceae</taxon>
        <taxon>Viridothelium</taxon>
    </lineage>
</organism>
<dbReference type="GO" id="GO:0016559">
    <property type="term" value="P:peroxisome fission"/>
    <property type="evidence" value="ECO:0007669"/>
    <property type="project" value="InterPro"/>
</dbReference>
<gene>
    <name evidence="6" type="ORF">EV356DRAFT_499671</name>
</gene>
<sequence length="287" mass="32530">MFPGCSTEATRTPHMSRVELRSQVIPNHQIKLPYAFCFELIFHPDDCITENLNMVADALIYHPTVDHYLRYVATTVGRDKILRTLQYFSRFYAWYLYRTNHSPGEIAPYEAVKKQFGLSRKLLRVGKFVEHFQMAAKAADARTMDPVLKYCAVGRQLGYGFYLTFDAITYFDAAGIRPNSAAKRLQREAYKAWLFGLICNSVAGFYTLYQLRQRALAINKKDAEGTVEEKRLQRERSAASLQLVSDLCDITIPSTFVGYLNLDDGLVGLAGTVSSLLGVYAAWKKTA</sequence>
<reference evidence="6" key="1">
    <citation type="journal article" date="2020" name="Stud. Mycol.">
        <title>101 Dothideomycetes genomes: a test case for predicting lifestyles and emergence of pathogens.</title>
        <authorList>
            <person name="Haridas S."/>
            <person name="Albert R."/>
            <person name="Binder M."/>
            <person name="Bloem J."/>
            <person name="Labutti K."/>
            <person name="Salamov A."/>
            <person name="Andreopoulos B."/>
            <person name="Baker S."/>
            <person name="Barry K."/>
            <person name="Bills G."/>
            <person name="Bluhm B."/>
            <person name="Cannon C."/>
            <person name="Castanera R."/>
            <person name="Culley D."/>
            <person name="Daum C."/>
            <person name="Ezra D."/>
            <person name="Gonzalez J."/>
            <person name="Henrissat B."/>
            <person name="Kuo A."/>
            <person name="Liang C."/>
            <person name="Lipzen A."/>
            <person name="Lutzoni F."/>
            <person name="Magnuson J."/>
            <person name="Mondo S."/>
            <person name="Nolan M."/>
            <person name="Ohm R."/>
            <person name="Pangilinan J."/>
            <person name="Park H.-J."/>
            <person name="Ramirez L."/>
            <person name="Alfaro M."/>
            <person name="Sun H."/>
            <person name="Tritt A."/>
            <person name="Yoshinaga Y."/>
            <person name="Zwiers L.-H."/>
            <person name="Turgeon B."/>
            <person name="Goodwin S."/>
            <person name="Spatafora J."/>
            <person name="Crous P."/>
            <person name="Grigoriev I."/>
        </authorList>
    </citation>
    <scope>NUCLEOTIDE SEQUENCE</scope>
    <source>
        <strain evidence="6">Tuck. ex Michener</strain>
    </source>
</reference>
<evidence type="ECO:0000313" key="7">
    <source>
        <dbReference type="Proteomes" id="UP000800092"/>
    </source>
</evidence>
<dbReference type="Pfam" id="PF05648">
    <property type="entry name" value="PEX11"/>
    <property type="match status" value="1"/>
</dbReference>
<feature type="transmembrane region" description="Helical" evidence="5">
    <location>
        <begin position="265"/>
        <end position="283"/>
    </location>
</feature>
<keyword evidence="3" id="KW-0576">Peroxisome</keyword>
<dbReference type="PANTHER" id="PTHR12652">
    <property type="entry name" value="PEROXISOMAL BIOGENESIS FACTOR 11"/>
    <property type="match status" value="1"/>
</dbReference>
<dbReference type="OrthoDB" id="411017at2759"/>
<dbReference type="PANTHER" id="PTHR12652:SF50">
    <property type="entry name" value="PEROXIN 11"/>
    <property type="match status" value="1"/>
</dbReference>
<keyword evidence="5" id="KW-0812">Transmembrane</keyword>
<keyword evidence="5" id="KW-1133">Transmembrane helix</keyword>
<protein>
    <submittedName>
        <fullName evidence="6">PEX11-domain-containing protein</fullName>
    </submittedName>
</protein>
<evidence type="ECO:0000256" key="4">
    <source>
        <dbReference type="ARBA" id="ARBA00046271"/>
    </source>
</evidence>
<evidence type="ECO:0000256" key="5">
    <source>
        <dbReference type="SAM" id="Phobius"/>
    </source>
</evidence>
<comment type="subcellular location">
    <subcellularLocation>
        <location evidence="4">Peroxisome membrane</location>
    </subcellularLocation>
</comment>
<feature type="transmembrane region" description="Helical" evidence="5">
    <location>
        <begin position="192"/>
        <end position="209"/>
    </location>
</feature>
<evidence type="ECO:0000313" key="6">
    <source>
        <dbReference type="EMBL" id="KAF2239509.1"/>
    </source>
</evidence>
<evidence type="ECO:0000256" key="3">
    <source>
        <dbReference type="ARBA" id="ARBA00023140"/>
    </source>
</evidence>
<dbReference type="AlphaFoldDB" id="A0A6A6HNS7"/>
<dbReference type="EMBL" id="ML991772">
    <property type="protein sequence ID" value="KAF2239509.1"/>
    <property type="molecule type" value="Genomic_DNA"/>
</dbReference>
<dbReference type="Proteomes" id="UP000800092">
    <property type="component" value="Unassembled WGS sequence"/>
</dbReference>
<keyword evidence="7" id="KW-1185">Reference proteome</keyword>
<keyword evidence="2 5" id="KW-0472">Membrane</keyword>
<name>A0A6A6HNS7_VIRVR</name>
<evidence type="ECO:0000256" key="1">
    <source>
        <dbReference type="ARBA" id="ARBA00022593"/>
    </source>
</evidence>
<proteinExistence type="predicted"/>
<evidence type="ECO:0000256" key="2">
    <source>
        <dbReference type="ARBA" id="ARBA00023136"/>
    </source>
</evidence>
<accession>A0A6A6HNS7</accession>